<feature type="region of interest" description="Disordered" evidence="1">
    <location>
        <begin position="54"/>
        <end position="86"/>
    </location>
</feature>
<comment type="caution">
    <text evidence="2">The sequence shown here is derived from an EMBL/GenBank/DDBJ whole genome shotgun (WGS) entry which is preliminary data.</text>
</comment>
<feature type="region of interest" description="Disordered" evidence="1">
    <location>
        <begin position="104"/>
        <end position="125"/>
    </location>
</feature>
<evidence type="ECO:0000256" key="1">
    <source>
        <dbReference type="SAM" id="MobiDB-lite"/>
    </source>
</evidence>
<protein>
    <submittedName>
        <fullName evidence="2">Uncharacterized protein</fullName>
    </submittedName>
</protein>
<dbReference type="AlphaFoldDB" id="A0A9Q3EQ21"/>
<dbReference type="Proteomes" id="UP000765509">
    <property type="component" value="Unassembled WGS sequence"/>
</dbReference>
<feature type="compositionally biased region" description="Basic and acidic residues" evidence="1">
    <location>
        <begin position="66"/>
        <end position="78"/>
    </location>
</feature>
<name>A0A9Q3EQ21_9BASI</name>
<gene>
    <name evidence="2" type="ORF">O181_065991</name>
</gene>
<dbReference type="EMBL" id="AVOT02032514">
    <property type="protein sequence ID" value="MBW0526276.1"/>
    <property type="molecule type" value="Genomic_DNA"/>
</dbReference>
<organism evidence="2 3">
    <name type="scientific">Austropuccinia psidii MF-1</name>
    <dbReference type="NCBI Taxonomy" id="1389203"/>
    <lineage>
        <taxon>Eukaryota</taxon>
        <taxon>Fungi</taxon>
        <taxon>Dikarya</taxon>
        <taxon>Basidiomycota</taxon>
        <taxon>Pucciniomycotina</taxon>
        <taxon>Pucciniomycetes</taxon>
        <taxon>Pucciniales</taxon>
        <taxon>Sphaerophragmiaceae</taxon>
        <taxon>Austropuccinia</taxon>
    </lineage>
</organism>
<proteinExistence type="predicted"/>
<sequence>MKKVQIVMPTDETIYLPFIVEESSNHLILAKKFCHYFAFIKSIQIFSIEVEESESSQDIGIEGEEEMKKKEEFSHSKEEEEGETSLSTFKVNTFHSEGIYNMEHTHKANEDFSEENQKSSTLDNQKHSICLRGTVSL</sequence>
<accession>A0A9Q3EQ21</accession>
<evidence type="ECO:0000313" key="3">
    <source>
        <dbReference type="Proteomes" id="UP000765509"/>
    </source>
</evidence>
<evidence type="ECO:0000313" key="2">
    <source>
        <dbReference type="EMBL" id="MBW0526276.1"/>
    </source>
</evidence>
<feature type="compositionally biased region" description="Acidic residues" evidence="1">
    <location>
        <begin position="54"/>
        <end position="65"/>
    </location>
</feature>
<reference evidence="2" key="1">
    <citation type="submission" date="2021-03" db="EMBL/GenBank/DDBJ databases">
        <title>Draft genome sequence of rust myrtle Austropuccinia psidii MF-1, a brazilian biotype.</title>
        <authorList>
            <person name="Quecine M.C."/>
            <person name="Pachon D.M.R."/>
            <person name="Bonatelli M.L."/>
            <person name="Correr F.H."/>
            <person name="Franceschini L.M."/>
            <person name="Leite T.F."/>
            <person name="Margarido G.R.A."/>
            <person name="Almeida C.A."/>
            <person name="Ferrarezi J.A."/>
            <person name="Labate C.A."/>
        </authorList>
    </citation>
    <scope>NUCLEOTIDE SEQUENCE</scope>
    <source>
        <strain evidence="2">MF-1</strain>
    </source>
</reference>
<keyword evidence="3" id="KW-1185">Reference proteome</keyword>